<gene>
    <name evidence="1" type="ORF">COCVIDRAFT_108341</name>
</gene>
<organism evidence="1 2">
    <name type="scientific">Bipolaris victoriae (strain FI3)</name>
    <name type="common">Victoria blight of oats agent</name>
    <name type="synonym">Cochliobolus victoriae</name>
    <dbReference type="NCBI Taxonomy" id="930091"/>
    <lineage>
        <taxon>Eukaryota</taxon>
        <taxon>Fungi</taxon>
        <taxon>Dikarya</taxon>
        <taxon>Ascomycota</taxon>
        <taxon>Pezizomycotina</taxon>
        <taxon>Dothideomycetes</taxon>
        <taxon>Pleosporomycetidae</taxon>
        <taxon>Pleosporales</taxon>
        <taxon>Pleosporineae</taxon>
        <taxon>Pleosporaceae</taxon>
        <taxon>Bipolaris</taxon>
    </lineage>
</organism>
<proteinExistence type="predicted"/>
<accession>W7ECG7</accession>
<evidence type="ECO:0000313" key="2">
    <source>
        <dbReference type="Proteomes" id="UP000054337"/>
    </source>
</evidence>
<dbReference type="HOGENOM" id="CLU_2830833_0_0_1"/>
<protein>
    <submittedName>
        <fullName evidence="1">Uncharacterized protein</fullName>
    </submittedName>
</protein>
<dbReference type="AlphaFoldDB" id="W7ECG7"/>
<dbReference type="EMBL" id="KI968783">
    <property type="protein sequence ID" value="EUN23595.1"/>
    <property type="molecule type" value="Genomic_DNA"/>
</dbReference>
<evidence type="ECO:0000313" key="1">
    <source>
        <dbReference type="EMBL" id="EUN23595.1"/>
    </source>
</evidence>
<dbReference type="Proteomes" id="UP000054337">
    <property type="component" value="Unassembled WGS sequence"/>
</dbReference>
<reference evidence="1 2" key="1">
    <citation type="journal article" date="2013" name="PLoS Genet.">
        <title>Comparative genome structure, secondary metabolite, and effector coding capacity across Cochliobolus pathogens.</title>
        <authorList>
            <person name="Condon B.J."/>
            <person name="Leng Y."/>
            <person name="Wu D."/>
            <person name="Bushley K.E."/>
            <person name="Ohm R.A."/>
            <person name="Otillar R."/>
            <person name="Martin J."/>
            <person name="Schackwitz W."/>
            <person name="Grimwood J."/>
            <person name="MohdZainudin N."/>
            <person name="Xue C."/>
            <person name="Wang R."/>
            <person name="Manning V.A."/>
            <person name="Dhillon B."/>
            <person name="Tu Z.J."/>
            <person name="Steffenson B.J."/>
            <person name="Salamov A."/>
            <person name="Sun H."/>
            <person name="Lowry S."/>
            <person name="LaButti K."/>
            <person name="Han J."/>
            <person name="Copeland A."/>
            <person name="Lindquist E."/>
            <person name="Barry K."/>
            <person name="Schmutz J."/>
            <person name="Baker S.E."/>
            <person name="Ciuffetti L.M."/>
            <person name="Grigoriev I.V."/>
            <person name="Zhong S."/>
            <person name="Turgeon B.G."/>
        </authorList>
    </citation>
    <scope>NUCLEOTIDE SEQUENCE [LARGE SCALE GENOMIC DNA]</scope>
    <source>
        <strain evidence="1 2">FI3</strain>
    </source>
</reference>
<dbReference type="GeneID" id="26249378"/>
<sequence>MTRNRRHYETILHSRFFIKSEKRTKDSFITKASIHSRRVTGRISTRNTRTQSEKLVARIRCCIEDD</sequence>
<name>W7ECG7_BIPV3</name>
<dbReference type="RefSeq" id="XP_014553172.1">
    <property type="nucleotide sequence ID" value="XM_014697686.1"/>
</dbReference>
<keyword evidence="2" id="KW-1185">Reference proteome</keyword>